<dbReference type="Proteomes" id="UP000812440">
    <property type="component" value="Chromosome 3"/>
</dbReference>
<protein>
    <submittedName>
        <fullName evidence="2">Uncharacterized protein</fullName>
    </submittedName>
</protein>
<organism evidence="2 3">
    <name type="scientific">Hymenochirus boettgeri</name>
    <name type="common">Congo dwarf clawed frog</name>
    <dbReference type="NCBI Taxonomy" id="247094"/>
    <lineage>
        <taxon>Eukaryota</taxon>
        <taxon>Metazoa</taxon>
        <taxon>Chordata</taxon>
        <taxon>Craniata</taxon>
        <taxon>Vertebrata</taxon>
        <taxon>Euteleostomi</taxon>
        <taxon>Amphibia</taxon>
        <taxon>Batrachia</taxon>
        <taxon>Anura</taxon>
        <taxon>Pipoidea</taxon>
        <taxon>Pipidae</taxon>
        <taxon>Pipinae</taxon>
        <taxon>Hymenochirus</taxon>
    </lineage>
</organism>
<evidence type="ECO:0000313" key="3">
    <source>
        <dbReference type="Proteomes" id="UP000812440"/>
    </source>
</evidence>
<evidence type="ECO:0000313" key="2">
    <source>
        <dbReference type="EMBL" id="KAG8441219.1"/>
    </source>
</evidence>
<comment type="caution">
    <text evidence="2">The sequence shown here is derived from an EMBL/GenBank/DDBJ whole genome shotgun (WGS) entry which is preliminary data.</text>
</comment>
<gene>
    <name evidence="2" type="ORF">GDO86_006824</name>
</gene>
<name>A0A8T2J7P2_9PIPI</name>
<accession>A0A8T2J7P2</accession>
<sequence>MLVYPYKPTEHKAMMSDRVIGARIQNLCNNTMCLLMPCPDVLSPTSKPSHSRTRPADPGQGTINRTVPT</sequence>
<feature type="region of interest" description="Disordered" evidence="1">
    <location>
        <begin position="43"/>
        <end position="69"/>
    </location>
</feature>
<proteinExistence type="predicted"/>
<evidence type="ECO:0000256" key="1">
    <source>
        <dbReference type="SAM" id="MobiDB-lite"/>
    </source>
</evidence>
<dbReference type="EMBL" id="JAACNH010000006">
    <property type="protein sequence ID" value="KAG8441219.1"/>
    <property type="molecule type" value="Genomic_DNA"/>
</dbReference>
<reference evidence="2" key="1">
    <citation type="thesis" date="2020" institute="ProQuest LLC" country="789 East Eisenhower Parkway, Ann Arbor, MI, USA">
        <title>Comparative Genomics and Chromosome Evolution.</title>
        <authorList>
            <person name="Mudd A.B."/>
        </authorList>
    </citation>
    <scope>NUCLEOTIDE SEQUENCE</scope>
    <source>
        <strain evidence="2">Female2</strain>
        <tissue evidence="2">Blood</tissue>
    </source>
</reference>
<keyword evidence="3" id="KW-1185">Reference proteome</keyword>
<dbReference type="AlphaFoldDB" id="A0A8T2J7P2"/>